<dbReference type="Proteomes" id="UP001642487">
    <property type="component" value="Chromosome 3"/>
</dbReference>
<dbReference type="EMBL" id="OZ021737">
    <property type="protein sequence ID" value="CAK9316609.1"/>
    <property type="molecule type" value="Genomic_DNA"/>
</dbReference>
<gene>
    <name evidence="1" type="ORF">CITCOLO1_LOCUS8473</name>
</gene>
<reference evidence="1 2" key="1">
    <citation type="submission" date="2024-03" db="EMBL/GenBank/DDBJ databases">
        <authorList>
            <person name="Gkanogiannis A."/>
            <person name="Becerra Lopez-Lavalle L."/>
        </authorList>
    </citation>
    <scope>NUCLEOTIDE SEQUENCE [LARGE SCALE GENOMIC DNA]</scope>
</reference>
<proteinExistence type="predicted"/>
<protein>
    <submittedName>
        <fullName evidence="1">Uncharacterized protein</fullName>
    </submittedName>
</protein>
<name>A0ABP0Y813_9ROSI</name>
<accession>A0ABP0Y813</accession>
<organism evidence="1 2">
    <name type="scientific">Citrullus colocynthis</name>
    <name type="common">colocynth</name>
    <dbReference type="NCBI Taxonomy" id="252529"/>
    <lineage>
        <taxon>Eukaryota</taxon>
        <taxon>Viridiplantae</taxon>
        <taxon>Streptophyta</taxon>
        <taxon>Embryophyta</taxon>
        <taxon>Tracheophyta</taxon>
        <taxon>Spermatophyta</taxon>
        <taxon>Magnoliopsida</taxon>
        <taxon>eudicotyledons</taxon>
        <taxon>Gunneridae</taxon>
        <taxon>Pentapetalae</taxon>
        <taxon>rosids</taxon>
        <taxon>fabids</taxon>
        <taxon>Cucurbitales</taxon>
        <taxon>Cucurbitaceae</taxon>
        <taxon>Benincaseae</taxon>
        <taxon>Citrullus</taxon>
    </lineage>
</organism>
<evidence type="ECO:0000313" key="2">
    <source>
        <dbReference type="Proteomes" id="UP001642487"/>
    </source>
</evidence>
<evidence type="ECO:0000313" key="1">
    <source>
        <dbReference type="EMBL" id="CAK9316609.1"/>
    </source>
</evidence>
<keyword evidence="2" id="KW-1185">Reference proteome</keyword>
<sequence>MNRWAEESRFYSVISNLSSVVLSIGGWTIGEERRPFNSFVLSSSSVLHYFRRPRATARFSRSFVGVLSSRF</sequence>